<accession>N1PTQ7</accession>
<evidence type="ECO:0000313" key="3">
    <source>
        <dbReference type="Proteomes" id="UP000016933"/>
    </source>
</evidence>
<evidence type="ECO:0000313" key="2">
    <source>
        <dbReference type="EMBL" id="EME46836.1"/>
    </source>
</evidence>
<dbReference type="AlphaFoldDB" id="N1PTQ7"/>
<dbReference type="Proteomes" id="UP000016933">
    <property type="component" value="Unassembled WGS sequence"/>
</dbReference>
<proteinExistence type="predicted"/>
<reference evidence="3" key="1">
    <citation type="journal article" date="2012" name="PLoS Genet.">
        <title>The genomes of the fungal plant pathogens Cladosporium fulvum and Dothistroma septosporum reveal adaptation to different hosts and lifestyles but also signatures of common ancestry.</title>
        <authorList>
            <person name="de Wit P.J.G.M."/>
            <person name="van der Burgt A."/>
            <person name="Oekmen B."/>
            <person name="Stergiopoulos I."/>
            <person name="Abd-Elsalam K.A."/>
            <person name="Aerts A.L."/>
            <person name="Bahkali A.H."/>
            <person name="Beenen H.G."/>
            <person name="Chettri P."/>
            <person name="Cox M.P."/>
            <person name="Datema E."/>
            <person name="de Vries R.P."/>
            <person name="Dhillon B."/>
            <person name="Ganley A.R."/>
            <person name="Griffiths S.A."/>
            <person name="Guo Y."/>
            <person name="Hamelin R.C."/>
            <person name="Henrissat B."/>
            <person name="Kabir M.S."/>
            <person name="Jashni M.K."/>
            <person name="Kema G."/>
            <person name="Klaubauf S."/>
            <person name="Lapidus A."/>
            <person name="Levasseur A."/>
            <person name="Lindquist E."/>
            <person name="Mehrabi R."/>
            <person name="Ohm R.A."/>
            <person name="Owen T.J."/>
            <person name="Salamov A."/>
            <person name="Schwelm A."/>
            <person name="Schijlen E."/>
            <person name="Sun H."/>
            <person name="van den Burg H.A."/>
            <person name="van Ham R.C.H.J."/>
            <person name="Zhang S."/>
            <person name="Goodwin S.B."/>
            <person name="Grigoriev I.V."/>
            <person name="Collemare J."/>
            <person name="Bradshaw R.E."/>
        </authorList>
    </citation>
    <scope>NUCLEOTIDE SEQUENCE [LARGE SCALE GENOMIC DNA]</scope>
    <source>
        <strain evidence="3">NZE10 / CBS 128990</strain>
    </source>
</reference>
<feature type="region of interest" description="Disordered" evidence="1">
    <location>
        <begin position="42"/>
        <end position="64"/>
    </location>
</feature>
<dbReference type="HOGENOM" id="CLU_857953_0_0_1"/>
<evidence type="ECO:0000256" key="1">
    <source>
        <dbReference type="SAM" id="MobiDB-lite"/>
    </source>
</evidence>
<dbReference type="EMBL" id="KB446537">
    <property type="protein sequence ID" value="EME46836.1"/>
    <property type="molecule type" value="Genomic_DNA"/>
</dbReference>
<reference evidence="2 3" key="2">
    <citation type="journal article" date="2012" name="PLoS Pathog.">
        <title>Diverse lifestyles and strategies of plant pathogenesis encoded in the genomes of eighteen Dothideomycetes fungi.</title>
        <authorList>
            <person name="Ohm R.A."/>
            <person name="Feau N."/>
            <person name="Henrissat B."/>
            <person name="Schoch C.L."/>
            <person name="Horwitz B.A."/>
            <person name="Barry K.W."/>
            <person name="Condon B.J."/>
            <person name="Copeland A.C."/>
            <person name="Dhillon B."/>
            <person name="Glaser F."/>
            <person name="Hesse C.N."/>
            <person name="Kosti I."/>
            <person name="LaButti K."/>
            <person name="Lindquist E.A."/>
            <person name="Lucas S."/>
            <person name="Salamov A.A."/>
            <person name="Bradshaw R.E."/>
            <person name="Ciuffetti L."/>
            <person name="Hamelin R.C."/>
            <person name="Kema G.H.J."/>
            <person name="Lawrence C."/>
            <person name="Scott J.A."/>
            <person name="Spatafora J.W."/>
            <person name="Turgeon B.G."/>
            <person name="de Wit P.J.G.M."/>
            <person name="Zhong S."/>
            <person name="Goodwin S.B."/>
            <person name="Grigoriev I.V."/>
        </authorList>
    </citation>
    <scope>NUCLEOTIDE SEQUENCE [LARGE SCALE GENOMIC DNA]</scope>
    <source>
        <strain evidence="3">NZE10 / CBS 128990</strain>
    </source>
</reference>
<name>N1PTQ7_DOTSN</name>
<protein>
    <submittedName>
        <fullName evidence="2">Uncharacterized protein</fullName>
    </submittedName>
</protein>
<sequence length="324" mass="35493">MPLHHFQNFHLGLCLTPWDDKPEDVDSPGEEERKIAALALTGPTLWPPNDGTPDHYQTTRDRRGQYHTRRGWAASCVLWRKAAKASGAGGGKPASPLSVGWLDKHASSRGATIVFGLPRSSHRPLRLPRGQESNGRRSPRWSVGASWSSGYDRLASTAYMPVHSTSSSHRVLLQLYARGQLSVGSRSPELALKLAQTRMYTSAAKRWYNASSIQSRSSSVEDDKRLRTKSVCATDSVRDVHSAHGTWKLPRGTTGVRSGIDIDWKLFREGERSCGSGRLEGNAVEKHARGLAQGPQALRASYSKLGFPTAPSSNNDIDYAATIP</sequence>
<keyword evidence="3" id="KW-1185">Reference proteome</keyword>
<organism evidence="2 3">
    <name type="scientific">Dothistroma septosporum (strain NZE10 / CBS 128990)</name>
    <name type="common">Red band needle blight fungus</name>
    <name type="synonym">Mycosphaerella pini</name>
    <dbReference type="NCBI Taxonomy" id="675120"/>
    <lineage>
        <taxon>Eukaryota</taxon>
        <taxon>Fungi</taxon>
        <taxon>Dikarya</taxon>
        <taxon>Ascomycota</taxon>
        <taxon>Pezizomycotina</taxon>
        <taxon>Dothideomycetes</taxon>
        <taxon>Dothideomycetidae</taxon>
        <taxon>Mycosphaerellales</taxon>
        <taxon>Mycosphaerellaceae</taxon>
        <taxon>Dothistroma</taxon>
    </lineage>
</organism>
<gene>
    <name evidence="2" type="ORF">DOTSEDRAFT_78969</name>
</gene>